<dbReference type="EMBL" id="HBGA01013118">
    <property type="protein sequence ID" value="CAD8993993.1"/>
    <property type="molecule type" value="Transcribed_RNA"/>
</dbReference>
<protein>
    <submittedName>
        <fullName evidence="1">Uncharacterized protein</fullName>
    </submittedName>
</protein>
<accession>A0A7S1HX21</accession>
<name>A0A7S1HX21_9EUGL</name>
<organism evidence="1">
    <name type="scientific">Eutreptiella gymnastica</name>
    <dbReference type="NCBI Taxonomy" id="73025"/>
    <lineage>
        <taxon>Eukaryota</taxon>
        <taxon>Discoba</taxon>
        <taxon>Euglenozoa</taxon>
        <taxon>Euglenida</taxon>
        <taxon>Spirocuta</taxon>
        <taxon>Euglenophyceae</taxon>
        <taxon>Eutreptiales</taxon>
        <taxon>Eutreptiaceae</taxon>
        <taxon>Eutreptiella</taxon>
    </lineage>
</organism>
<reference evidence="1" key="1">
    <citation type="submission" date="2021-01" db="EMBL/GenBank/DDBJ databases">
        <authorList>
            <person name="Corre E."/>
            <person name="Pelletier E."/>
            <person name="Niang G."/>
            <person name="Scheremetjew M."/>
            <person name="Finn R."/>
            <person name="Kale V."/>
            <person name="Holt S."/>
            <person name="Cochrane G."/>
            <person name="Meng A."/>
            <person name="Brown T."/>
            <person name="Cohen L."/>
        </authorList>
    </citation>
    <scope>NUCLEOTIDE SEQUENCE</scope>
    <source>
        <strain evidence="1">NIES-381</strain>
    </source>
</reference>
<proteinExistence type="predicted"/>
<gene>
    <name evidence="1" type="ORF">EGYM00392_LOCUS5043</name>
</gene>
<evidence type="ECO:0000313" key="1">
    <source>
        <dbReference type="EMBL" id="CAD8993993.1"/>
    </source>
</evidence>
<dbReference type="AlphaFoldDB" id="A0A7S1HX21"/>
<sequence length="146" mass="16078">MAKAVQNSFQTIPIPYKFKKKLIRVLGGDPRPAPRGAVRMLEYMCTAICKNVRTHVCARTHTHTHARTHARLLSARRQGQGSGSGGQPSPQESLAFPDAAPLVLLSLPPLDAALNRHTHTRAHTHMPADIRSCEAKSWACIEEKTE</sequence>